<dbReference type="Gene3D" id="1.10.30.10">
    <property type="entry name" value="High mobility group box domain"/>
    <property type="match status" value="1"/>
</dbReference>
<protein>
    <recommendedName>
        <fullName evidence="1">HMG box domain-containing protein</fullName>
    </recommendedName>
</protein>
<sequence>MENTKSKSDYKMTRNPFINFLCDVRLKNPYKKVTEVARDGAAIWNTMSVAEKEPYYEMGRSAPNRTGK</sequence>
<gene>
    <name evidence="2" type="ORF">RN001_003048</name>
</gene>
<comment type="caution">
    <text evidence="2">The sequence shown here is derived from an EMBL/GenBank/DDBJ whole genome shotgun (WGS) entry which is preliminary data.</text>
</comment>
<dbReference type="CDD" id="cd00084">
    <property type="entry name" value="HMG-box_SF"/>
    <property type="match status" value="1"/>
</dbReference>
<evidence type="ECO:0000259" key="1">
    <source>
        <dbReference type="Pfam" id="PF00505"/>
    </source>
</evidence>
<dbReference type="Pfam" id="PF00505">
    <property type="entry name" value="HMG_box"/>
    <property type="match status" value="1"/>
</dbReference>
<proteinExistence type="predicted"/>
<dbReference type="EMBL" id="JARPUR010000001">
    <property type="protein sequence ID" value="KAK4886777.1"/>
    <property type="molecule type" value="Genomic_DNA"/>
</dbReference>
<keyword evidence="3" id="KW-1185">Reference proteome</keyword>
<dbReference type="InterPro" id="IPR036910">
    <property type="entry name" value="HMG_box_dom_sf"/>
</dbReference>
<dbReference type="Proteomes" id="UP001353858">
    <property type="component" value="Unassembled WGS sequence"/>
</dbReference>
<dbReference type="SUPFAM" id="SSF47095">
    <property type="entry name" value="HMG-box"/>
    <property type="match status" value="1"/>
</dbReference>
<name>A0AAN7Q958_9COLE</name>
<feature type="domain" description="HMG box" evidence="1">
    <location>
        <begin position="24"/>
        <end position="60"/>
    </location>
</feature>
<dbReference type="GO" id="GO:0005634">
    <property type="term" value="C:nucleus"/>
    <property type="evidence" value="ECO:0007669"/>
    <property type="project" value="UniProtKB-ARBA"/>
</dbReference>
<dbReference type="InterPro" id="IPR009071">
    <property type="entry name" value="HMG_box_dom"/>
</dbReference>
<dbReference type="AlphaFoldDB" id="A0AAN7Q958"/>
<accession>A0AAN7Q958</accession>
<evidence type="ECO:0000313" key="2">
    <source>
        <dbReference type="EMBL" id="KAK4886777.1"/>
    </source>
</evidence>
<reference evidence="3" key="1">
    <citation type="submission" date="2023-01" db="EMBL/GenBank/DDBJ databases">
        <title>Key to firefly adult light organ development and bioluminescence: homeobox transcription factors regulate luciferase expression and transportation to peroxisome.</title>
        <authorList>
            <person name="Fu X."/>
        </authorList>
    </citation>
    <scope>NUCLEOTIDE SEQUENCE [LARGE SCALE GENOMIC DNA]</scope>
</reference>
<evidence type="ECO:0000313" key="3">
    <source>
        <dbReference type="Proteomes" id="UP001353858"/>
    </source>
</evidence>
<organism evidence="2 3">
    <name type="scientific">Aquatica leii</name>
    <dbReference type="NCBI Taxonomy" id="1421715"/>
    <lineage>
        <taxon>Eukaryota</taxon>
        <taxon>Metazoa</taxon>
        <taxon>Ecdysozoa</taxon>
        <taxon>Arthropoda</taxon>
        <taxon>Hexapoda</taxon>
        <taxon>Insecta</taxon>
        <taxon>Pterygota</taxon>
        <taxon>Neoptera</taxon>
        <taxon>Endopterygota</taxon>
        <taxon>Coleoptera</taxon>
        <taxon>Polyphaga</taxon>
        <taxon>Elateriformia</taxon>
        <taxon>Elateroidea</taxon>
        <taxon>Lampyridae</taxon>
        <taxon>Luciolinae</taxon>
        <taxon>Aquatica</taxon>
    </lineage>
</organism>